<dbReference type="InterPro" id="IPR036396">
    <property type="entry name" value="Cyt_P450_sf"/>
</dbReference>
<keyword evidence="5 7" id="KW-0408">Iron</keyword>
<evidence type="ECO:0000256" key="7">
    <source>
        <dbReference type="RuleBase" id="RU000461"/>
    </source>
</evidence>
<dbReference type="GO" id="GO:0016705">
    <property type="term" value="F:oxidoreductase activity, acting on paired donors, with incorporation or reduction of molecular oxygen"/>
    <property type="evidence" value="ECO:0007669"/>
    <property type="project" value="InterPro"/>
</dbReference>
<evidence type="ECO:0000256" key="6">
    <source>
        <dbReference type="ARBA" id="ARBA00023033"/>
    </source>
</evidence>
<comment type="caution">
    <text evidence="8">The sequence shown here is derived from an EMBL/GenBank/DDBJ whole genome shotgun (WGS) entry which is preliminary data.</text>
</comment>
<dbReference type="InterPro" id="IPR002397">
    <property type="entry name" value="Cyt_P450_B"/>
</dbReference>
<name>A0A972NH11_9BURK</name>
<dbReference type="GO" id="GO:0005506">
    <property type="term" value="F:iron ion binding"/>
    <property type="evidence" value="ECO:0007669"/>
    <property type="project" value="InterPro"/>
</dbReference>
<dbReference type="FunFam" id="1.10.630.10:FF:000018">
    <property type="entry name" value="Cytochrome P450 monooxygenase"/>
    <property type="match status" value="1"/>
</dbReference>
<dbReference type="PANTHER" id="PTHR46696:SF1">
    <property type="entry name" value="CYTOCHROME P450 YJIB-RELATED"/>
    <property type="match status" value="1"/>
</dbReference>
<dbReference type="GO" id="GO:0004497">
    <property type="term" value="F:monooxygenase activity"/>
    <property type="evidence" value="ECO:0007669"/>
    <property type="project" value="UniProtKB-KW"/>
</dbReference>
<evidence type="ECO:0000256" key="5">
    <source>
        <dbReference type="ARBA" id="ARBA00023004"/>
    </source>
</evidence>
<reference evidence="8 9" key="1">
    <citation type="submission" date="2019-11" db="EMBL/GenBank/DDBJ databases">
        <title>Metabolism of dissolved organic matter in forest soils.</title>
        <authorList>
            <person name="Cyle K.T."/>
            <person name="Wilhelm R.C."/>
            <person name="Martinez C.E."/>
        </authorList>
    </citation>
    <scope>NUCLEOTIDE SEQUENCE [LARGE SCALE GENOMIC DNA]</scope>
    <source>
        <strain evidence="8 9">5N</strain>
    </source>
</reference>
<evidence type="ECO:0000313" key="9">
    <source>
        <dbReference type="Proteomes" id="UP000655523"/>
    </source>
</evidence>
<evidence type="ECO:0000256" key="1">
    <source>
        <dbReference type="ARBA" id="ARBA00010617"/>
    </source>
</evidence>
<keyword evidence="6 7" id="KW-0503">Monooxygenase</keyword>
<keyword evidence="4 7" id="KW-0560">Oxidoreductase</keyword>
<dbReference type="Proteomes" id="UP000655523">
    <property type="component" value="Unassembled WGS sequence"/>
</dbReference>
<dbReference type="Gene3D" id="1.10.630.10">
    <property type="entry name" value="Cytochrome P450"/>
    <property type="match status" value="1"/>
</dbReference>
<dbReference type="Pfam" id="PF00067">
    <property type="entry name" value="p450"/>
    <property type="match status" value="1"/>
</dbReference>
<dbReference type="AlphaFoldDB" id="A0A972NH11"/>
<sequence length="405" mass="44217">MLDPQPVYKELAAKGPVVRARNAVGTEIYLITRWAEGLAALNDPRIAKGSQYMQLALAKTGKSGPSSGFPISGAKAGNLLNTDAPEHTRLRSLVNLAFSPRRLEGLRAMIEKMVDDLIDAMRGRDTVDLIADFAYPIGITVICTMLGVPEDRRDDFRQWAAWAMTPGHNDQERGIALLQDYIAELIEGKRAAVPADASPDEQPDLLSAMIAARNAKDALSDDELRSMAYLLLIAGHETTVGLIGNTLLHLLRNPEQMELLRADPALVKQAVEETLRYDGSVHRTTFRVTIDDVTIGDTTIPSGSFVQVLIAALNRDPARFEDPDRFDITRTVKQHLAFGHGPHFCLGSHLARMEAQTAVGRVVKAFPQITLACDPEDIPWVSTVIRGAQSMPANLNAATSVLESQ</sequence>
<keyword evidence="3 7" id="KW-0479">Metal-binding</keyword>
<accession>A0A972NH11</accession>
<dbReference type="PRINTS" id="PR00385">
    <property type="entry name" value="P450"/>
</dbReference>
<keyword evidence="2 7" id="KW-0349">Heme</keyword>
<dbReference type="EMBL" id="WOEZ01000005">
    <property type="protein sequence ID" value="NPT53196.1"/>
    <property type="molecule type" value="Genomic_DNA"/>
</dbReference>
<gene>
    <name evidence="8" type="ORF">GNZ13_00840</name>
</gene>
<proteinExistence type="inferred from homology"/>
<dbReference type="PROSITE" id="PS00086">
    <property type="entry name" value="CYTOCHROME_P450"/>
    <property type="match status" value="1"/>
</dbReference>
<dbReference type="PANTHER" id="PTHR46696">
    <property type="entry name" value="P450, PUTATIVE (EUROFUNG)-RELATED"/>
    <property type="match status" value="1"/>
</dbReference>
<evidence type="ECO:0000256" key="3">
    <source>
        <dbReference type="ARBA" id="ARBA00022723"/>
    </source>
</evidence>
<dbReference type="GO" id="GO:0020037">
    <property type="term" value="F:heme binding"/>
    <property type="evidence" value="ECO:0007669"/>
    <property type="project" value="InterPro"/>
</dbReference>
<keyword evidence="9" id="KW-1185">Reference proteome</keyword>
<dbReference type="PRINTS" id="PR00359">
    <property type="entry name" value="BP450"/>
</dbReference>
<evidence type="ECO:0000256" key="4">
    <source>
        <dbReference type="ARBA" id="ARBA00023002"/>
    </source>
</evidence>
<protein>
    <submittedName>
        <fullName evidence="8">Cytochrome P450</fullName>
    </submittedName>
</protein>
<dbReference type="CDD" id="cd11029">
    <property type="entry name" value="CYP107-like"/>
    <property type="match status" value="1"/>
</dbReference>
<organism evidence="8 9">
    <name type="scientific">Paraburkholderia elongata</name>
    <dbReference type="NCBI Taxonomy" id="2675747"/>
    <lineage>
        <taxon>Bacteria</taxon>
        <taxon>Pseudomonadati</taxon>
        <taxon>Pseudomonadota</taxon>
        <taxon>Betaproteobacteria</taxon>
        <taxon>Burkholderiales</taxon>
        <taxon>Burkholderiaceae</taxon>
        <taxon>Paraburkholderia</taxon>
    </lineage>
</organism>
<comment type="similarity">
    <text evidence="1 7">Belongs to the cytochrome P450 family.</text>
</comment>
<evidence type="ECO:0000313" key="8">
    <source>
        <dbReference type="EMBL" id="NPT53196.1"/>
    </source>
</evidence>
<dbReference type="InterPro" id="IPR017972">
    <property type="entry name" value="Cyt_P450_CS"/>
</dbReference>
<dbReference type="SUPFAM" id="SSF48264">
    <property type="entry name" value="Cytochrome P450"/>
    <property type="match status" value="1"/>
</dbReference>
<evidence type="ECO:0000256" key="2">
    <source>
        <dbReference type="ARBA" id="ARBA00022617"/>
    </source>
</evidence>
<dbReference type="InterPro" id="IPR001128">
    <property type="entry name" value="Cyt_P450"/>
</dbReference>